<organism evidence="3 4">
    <name type="scientific">Trichoderma citrinoviride</name>
    <dbReference type="NCBI Taxonomy" id="58853"/>
    <lineage>
        <taxon>Eukaryota</taxon>
        <taxon>Fungi</taxon>
        <taxon>Dikarya</taxon>
        <taxon>Ascomycota</taxon>
        <taxon>Pezizomycotina</taxon>
        <taxon>Sordariomycetes</taxon>
        <taxon>Hypocreomycetidae</taxon>
        <taxon>Hypocreales</taxon>
        <taxon>Hypocreaceae</taxon>
        <taxon>Trichoderma</taxon>
    </lineage>
</organism>
<reference evidence="4" key="1">
    <citation type="submission" date="2016-07" db="EMBL/GenBank/DDBJ databases">
        <title>Multiple horizontal gene transfer events from other fungi enriched the ability of initially mycotrophic Trichoderma (Ascomycota) to feed on dead plant biomass.</title>
        <authorList>
            <consortium name="DOE Joint Genome Institute"/>
            <person name="Atanasova L."/>
            <person name="Chenthamara K."/>
            <person name="Zhang J."/>
            <person name="Grujic M."/>
            <person name="Henrissat B."/>
            <person name="Kuo A."/>
            <person name="Aerts A."/>
            <person name="Salamov A."/>
            <person name="Lipzen A."/>
            <person name="Labutti K."/>
            <person name="Barry K."/>
            <person name="Miao Y."/>
            <person name="Rahimi M.J."/>
            <person name="Shen Q."/>
            <person name="Grigoriev I.V."/>
            <person name="Kubicek C.P."/>
            <person name="Druzhinina I.S."/>
        </authorList>
    </citation>
    <scope>NUCLEOTIDE SEQUENCE [LARGE SCALE GENOMIC DNA]</scope>
    <source>
        <strain evidence="4">TUCIM 6016</strain>
    </source>
</reference>
<dbReference type="Proteomes" id="UP000241546">
    <property type="component" value="Unassembled WGS sequence"/>
</dbReference>
<dbReference type="Gene3D" id="3.60.15.10">
    <property type="entry name" value="Ribonuclease Z/Hydroxyacylglutathione hydrolase-like"/>
    <property type="match status" value="1"/>
</dbReference>
<evidence type="ECO:0000313" key="4">
    <source>
        <dbReference type="Proteomes" id="UP000241546"/>
    </source>
</evidence>
<evidence type="ECO:0000313" key="3">
    <source>
        <dbReference type="EMBL" id="PTB64499.1"/>
    </source>
</evidence>
<dbReference type="InterPro" id="IPR018247">
    <property type="entry name" value="EF_Hand_1_Ca_BS"/>
</dbReference>
<dbReference type="GeneID" id="36604302"/>
<dbReference type="OrthoDB" id="5352492at2759"/>
<sequence>MTKYRVDSFHVAISLGDSAIHLLVDVTNVASDPRPKVLSAVLIDGGEDQPGRHKDDGDTVHTRHNMPIYTAMRWIENNYIIDGKDVGGIKRLAFDTIIITHWDKDHYHGIVEILQNGATTAVEEEQLDTILKWNIDETPATHFYCSVKEAWERTKSKKANGMYEKFKVDDVDNTISIKFKKDRKDEWAKFAIFHAADKGTNDVLGVDFFKNDAAIMPGSEGTPLVDLLEEKKLEAGRPAMLCIAANERLFANKSQIPKEIKKPTKKPGRKPGKKPVKKPGKKPGGGSASILVVKDTSVTLTNQASIACLIVWKSTRAPHVSHYFAGDIGQKHEGTMFNWLKAAGVSKITNVKLSHHGSHFSTPLAMFNDFQPKNTIVPTPTYALHNHPSWPVIVIWFLWAHSLAPPAVPRLVALTFPATITWVPKSTTEPEKGSWYKLEDVKLDALQGKKDYKTYVTYHDAQYTALNEALVKNSKPEVPNERLDRIKQSEDIQRAYVADRYAQIWSQLGFPTTEYHMGGCGIYSVTQGKTAYKSLCFVRIKCSQDKDEDGEIQYVDLGSTLLHTPTPIVIERAMVLTALKTTVTPSTSVAAAIPAAPGSASRKRRHSIIDPDIKKDAENDEDDRVTDYDLLSHARVQPEAFFIPKTTNPDEMDDVPGDDEDDEESIEGIEEFSLDDSSSATTEEDIFEAPVVSTSAKMETTDDVVEMNTNPSGMWSVFTRRLEDTKIKAQGVDDYERLDPGLLNEFVSDLHCGVICLEKRPKDDPPPNATTPLSKVDEWAAWFADVLNAKDLAVIDAKGHKIGGFTMQVSLAPLGAGPNSPSNTWLLFSTERSILDLAFGSASAAYISPEGLLTQNSGVVFGLHPSTNMEPVNVFDMLNFAGLGSLQKNPLIALMGSMALKPPSTNDELRNKRNAVWFVPGNDYRTCTRLEWQMDDDSREELNSIFEPLQLTLGETTVVTRRTTWWTTSGTESKLISRGDVVIKTDIDLEGIKLEGLFEFNETASTFTMTLNTKNTAALAKLLAWVSKILGIDVGQFDFTSLENQSVGTFSLGEFHFRRITVGMTKDEGKRKAKLSTFRVDMEVELDLSSKGPTLFLVTYSYKKEDGSSISAKIWTAPPAMPAADQWRLLPEWENYYEMSPISIDLSKWQTTLDLAAMADIDDAPSFLPTQVTMAEFEANKSGISFTGAMQPKHKTGDKVPIFSIEEISLYVSYEWGGKKTAVPSKDLVTAKSAGKFTGAFLIKTLIQQPRGAKYGWPTQLIGQVVYNTDSGWMLSGSIYDLYASTLAQFFDSDLSGTALSILETIKVQELNINYTYQKGAASSFDIDGILVLGPFKLSLKFTNDGKIWDFEAKVNTDNNKDITSTVGEIIHSIADTDLNLPEFLTNIEIGLKKEDYLELIMKKVQIGTSDKYVMVVLITARLSGLIFQYLQFREVVEEGVNPPPVKRFLSASVGELVDAALPMIGNIPQPFDDILFLWVQGQGQGEPEKDGITKVQLESINKVLVNLKKKPMPYKTVSKSPPGDGDVVLTRGMHFMVLRKKGDSQSDVLVDYAFEKTKTPPPAGNELVLAKNDDGGVEDKGAAMAPYQTRKGPLSIRNIGLKYSTGSSGKESIVSIRLDASVTIGPVEFGVMGLALNLNFAGSKELSLHNLPKPSVTLEGIAAGFNRPPITIAGGLLYHNDDERMYYAGAIQVGYTPWLFQAAGYYGKIKKPKVFETIFLFAALKGPLITLEFVSIEGVTGGFGYNSNLKFPTAHNILQFPLITGDATDPGPNDGPFEIMDKLLGTSWFFPEEGSFWVAAGLTVKAFEILSVEAVIVIQWNPYVQLGIFGLATASIPGGASKVKFAHVQLGIVASLNFETGILKIEGELTPASYILDPNCHLTGGFALYSWFDSKDEALRGDWVFTIGGYHPSFSKPPGYPEVPRLGISWQFGGAISISGKAYFAITPKVCMGGGRLDVALSLDPLYAYFNAFVDFLINFKPFYFIAEGGLTVGVKFTLDLWLVTININIEISARLYIKGPPIQGRVHVDFWVFGFDIDFGASKVDQPPPLPLDEFIEVVCQAKNAGIASMMIESALGLGDAKEEAANKSDAFVFAVEEGLIPRDDVKSTPSGDMWIVRAATFEFSVNCKFAIESAKVETRSPDDTLLKTDDVAGTGNPIYAKPMQTDQPISSTLTISIKAVKDIGLEEIITEPVWTINESICKDVPLALWGQYNRSDDPSYNRNPQSMLNGTKGKSVNLMMGVHLTRPLPLLSLDKTVPYDVVKFQISTLDNDDHIAMPDEPTKAFSPIPALDEGQWDAVQEKWDKPLAGDGAAEQTVNLWAALGLGQLGWSKKNVYAEKAVLTGAKPRRVIDNLAKYYLWAPVLSGV</sequence>
<dbReference type="PANTHER" id="PTHR30619">
    <property type="entry name" value="DNA INTERNALIZATION/COMPETENCE PROTEIN COMEC/REC2"/>
    <property type="match status" value="1"/>
</dbReference>
<feature type="compositionally biased region" description="Basic residues" evidence="1">
    <location>
        <begin position="263"/>
        <end position="281"/>
    </location>
</feature>
<dbReference type="EMBL" id="KZ680217">
    <property type="protein sequence ID" value="PTB64499.1"/>
    <property type="molecule type" value="Genomic_DNA"/>
</dbReference>
<name>A0A2T4B5H7_9HYPO</name>
<evidence type="ECO:0000259" key="2">
    <source>
        <dbReference type="Pfam" id="PF20248"/>
    </source>
</evidence>
<dbReference type="PROSITE" id="PS00018">
    <property type="entry name" value="EF_HAND_1"/>
    <property type="match status" value="1"/>
</dbReference>
<feature type="domain" description="DUF6603" evidence="2">
    <location>
        <begin position="1589"/>
        <end position="2128"/>
    </location>
</feature>
<dbReference type="RefSeq" id="XP_024747819.1">
    <property type="nucleotide sequence ID" value="XM_024896184.1"/>
</dbReference>
<dbReference type="PANTHER" id="PTHR30619:SF1">
    <property type="entry name" value="RECOMBINATION PROTEIN 2"/>
    <property type="match status" value="1"/>
</dbReference>
<dbReference type="Pfam" id="PF20248">
    <property type="entry name" value="DUF6603"/>
    <property type="match status" value="1"/>
</dbReference>
<dbReference type="InterPro" id="IPR052159">
    <property type="entry name" value="Competence_DNA_uptake"/>
</dbReference>
<dbReference type="SUPFAM" id="SSF56281">
    <property type="entry name" value="Metallo-hydrolase/oxidoreductase"/>
    <property type="match status" value="1"/>
</dbReference>
<gene>
    <name evidence="3" type="ORF">BBK36DRAFT_1179713</name>
</gene>
<proteinExistence type="predicted"/>
<protein>
    <recommendedName>
        <fullName evidence="2">DUF6603 domain-containing protein</fullName>
    </recommendedName>
</protein>
<accession>A0A2T4B5H7</accession>
<dbReference type="InterPro" id="IPR036866">
    <property type="entry name" value="RibonucZ/Hydroxyglut_hydro"/>
</dbReference>
<feature type="region of interest" description="Disordered" evidence="1">
    <location>
        <begin position="254"/>
        <end position="288"/>
    </location>
</feature>
<keyword evidence="4" id="KW-1185">Reference proteome</keyword>
<evidence type="ECO:0000256" key="1">
    <source>
        <dbReference type="SAM" id="MobiDB-lite"/>
    </source>
</evidence>
<dbReference type="InterPro" id="IPR046538">
    <property type="entry name" value="DUF6603"/>
</dbReference>